<evidence type="ECO:0000259" key="1">
    <source>
        <dbReference type="Pfam" id="PF20511"/>
    </source>
</evidence>
<dbReference type="PANTHER" id="PTHR10309:SF0">
    <property type="entry name" value="MANNOSE-6-PHOSPHATE ISOMERASE"/>
    <property type="match status" value="1"/>
</dbReference>
<proteinExistence type="predicted"/>
<accession>A0ABV0W7R6</accession>
<evidence type="ECO:0000313" key="2">
    <source>
        <dbReference type="EMBL" id="MEQ2265310.1"/>
    </source>
</evidence>
<feature type="domain" description="Phosphomannose isomerase type I catalytic" evidence="1">
    <location>
        <begin position="1"/>
        <end position="115"/>
    </location>
</feature>
<sequence>FPLTCAVQNYAWGKIGLDSEVAKLVVGGDPLVVIEMDKPYAELWMGAHPKGDAQIKDNRIAQTTLGQWIAHYPACLGSKVKDAFQGQLPFLFKVLSVNTALSIQAHPNKFAEKSLVSLRPLCLNRADKIQTIRISGVQQTQNAQYVQYFISEQGRTLCVLMSFSQQVLEQVVPPLSSVLENLSTTRSIEEQKEKEAAP</sequence>
<dbReference type="InterPro" id="IPR016305">
    <property type="entry name" value="Mannose-6-P_Isomerase"/>
</dbReference>
<comment type="caution">
    <text evidence="2">The sequence shown here is derived from an EMBL/GenBank/DDBJ whole genome shotgun (WGS) entry which is preliminary data.</text>
</comment>
<dbReference type="PRINTS" id="PR00714">
    <property type="entry name" value="MAN6PISMRASE"/>
</dbReference>
<keyword evidence="3" id="KW-1185">Reference proteome</keyword>
<evidence type="ECO:0000313" key="3">
    <source>
        <dbReference type="Proteomes" id="UP001444071"/>
    </source>
</evidence>
<reference evidence="2 3" key="1">
    <citation type="submission" date="2021-06" db="EMBL/GenBank/DDBJ databases">
        <authorList>
            <person name="Palmer J.M."/>
        </authorList>
    </citation>
    <scope>NUCLEOTIDE SEQUENCE [LARGE SCALE GENOMIC DNA]</scope>
    <source>
        <strain evidence="2 3">XR_2019</strain>
        <tissue evidence="2">Muscle</tissue>
    </source>
</reference>
<dbReference type="Pfam" id="PF20511">
    <property type="entry name" value="PMI_typeI_cat"/>
    <property type="match status" value="1"/>
</dbReference>
<gene>
    <name evidence="2" type="ORF">XENORESO_005165</name>
</gene>
<dbReference type="Proteomes" id="UP001444071">
    <property type="component" value="Unassembled WGS sequence"/>
</dbReference>
<dbReference type="Gene3D" id="2.60.120.10">
    <property type="entry name" value="Jelly Rolls"/>
    <property type="match status" value="1"/>
</dbReference>
<feature type="non-terminal residue" evidence="2">
    <location>
        <position position="1"/>
    </location>
</feature>
<dbReference type="InterPro" id="IPR014710">
    <property type="entry name" value="RmlC-like_jellyroll"/>
</dbReference>
<dbReference type="SUPFAM" id="SSF51182">
    <property type="entry name" value="RmlC-like cupins"/>
    <property type="match status" value="1"/>
</dbReference>
<dbReference type="InterPro" id="IPR046457">
    <property type="entry name" value="PMI_typeI_cat"/>
</dbReference>
<dbReference type="EMBL" id="JAHRIM010031950">
    <property type="protein sequence ID" value="MEQ2265310.1"/>
    <property type="molecule type" value="Genomic_DNA"/>
</dbReference>
<dbReference type="PANTHER" id="PTHR10309">
    <property type="entry name" value="MANNOSE-6-PHOSPHATE ISOMERASE"/>
    <property type="match status" value="1"/>
</dbReference>
<name>A0ABV0W7R6_9TELE</name>
<organism evidence="2 3">
    <name type="scientific">Xenotaenia resolanae</name>
    <dbReference type="NCBI Taxonomy" id="208358"/>
    <lineage>
        <taxon>Eukaryota</taxon>
        <taxon>Metazoa</taxon>
        <taxon>Chordata</taxon>
        <taxon>Craniata</taxon>
        <taxon>Vertebrata</taxon>
        <taxon>Euteleostomi</taxon>
        <taxon>Actinopterygii</taxon>
        <taxon>Neopterygii</taxon>
        <taxon>Teleostei</taxon>
        <taxon>Neoteleostei</taxon>
        <taxon>Acanthomorphata</taxon>
        <taxon>Ovalentaria</taxon>
        <taxon>Atherinomorphae</taxon>
        <taxon>Cyprinodontiformes</taxon>
        <taxon>Goodeidae</taxon>
        <taxon>Xenotaenia</taxon>
    </lineage>
</organism>
<dbReference type="InterPro" id="IPR011051">
    <property type="entry name" value="RmlC_Cupin_sf"/>
</dbReference>
<protein>
    <recommendedName>
        <fullName evidence="1">Phosphomannose isomerase type I catalytic domain-containing protein</fullName>
    </recommendedName>
</protein>